<feature type="domain" description="DUF305" evidence="3">
    <location>
        <begin position="58"/>
        <end position="213"/>
    </location>
</feature>
<dbReference type="InterPro" id="IPR005183">
    <property type="entry name" value="DUF305_CopM-like"/>
</dbReference>
<feature type="chain" id="PRO_5047400456" evidence="2">
    <location>
        <begin position="29"/>
        <end position="216"/>
    </location>
</feature>
<evidence type="ECO:0000256" key="1">
    <source>
        <dbReference type="SAM" id="MobiDB-lite"/>
    </source>
</evidence>
<feature type="region of interest" description="Disordered" evidence="1">
    <location>
        <begin position="31"/>
        <end position="53"/>
    </location>
</feature>
<protein>
    <submittedName>
        <fullName evidence="4">DUF305 domain-containing protein</fullName>
    </submittedName>
</protein>
<gene>
    <name evidence="4" type="ORF">GCM10010406_21990</name>
</gene>
<dbReference type="PROSITE" id="PS51318">
    <property type="entry name" value="TAT"/>
    <property type="match status" value="1"/>
</dbReference>
<comment type="caution">
    <text evidence="4">The sequence shown here is derived from an EMBL/GenBank/DDBJ whole genome shotgun (WGS) entry which is preliminary data.</text>
</comment>
<evidence type="ECO:0000313" key="4">
    <source>
        <dbReference type="EMBL" id="GAA2485399.1"/>
    </source>
</evidence>
<dbReference type="RefSeq" id="WP_344383043.1">
    <property type="nucleotide sequence ID" value="NZ_BAAATA010000010.1"/>
</dbReference>
<dbReference type="Gene3D" id="1.20.1260.10">
    <property type="match status" value="1"/>
</dbReference>
<dbReference type="Pfam" id="PF03713">
    <property type="entry name" value="DUF305"/>
    <property type="match status" value="1"/>
</dbReference>
<dbReference type="Proteomes" id="UP001501358">
    <property type="component" value="Unassembled WGS sequence"/>
</dbReference>
<proteinExistence type="predicted"/>
<keyword evidence="2" id="KW-0732">Signal</keyword>
<name>A0ABN3LNT1_9ACTN</name>
<evidence type="ECO:0000313" key="5">
    <source>
        <dbReference type="Proteomes" id="UP001501358"/>
    </source>
</evidence>
<organism evidence="4 5">
    <name type="scientific">Streptomyces thermolineatus</name>
    <dbReference type="NCBI Taxonomy" id="44033"/>
    <lineage>
        <taxon>Bacteria</taxon>
        <taxon>Bacillati</taxon>
        <taxon>Actinomycetota</taxon>
        <taxon>Actinomycetes</taxon>
        <taxon>Kitasatosporales</taxon>
        <taxon>Streptomycetaceae</taxon>
        <taxon>Streptomyces</taxon>
    </lineage>
</organism>
<keyword evidence="5" id="KW-1185">Reference proteome</keyword>
<dbReference type="InterPro" id="IPR006311">
    <property type="entry name" value="TAT_signal"/>
</dbReference>
<dbReference type="EMBL" id="BAAATA010000010">
    <property type="protein sequence ID" value="GAA2485399.1"/>
    <property type="molecule type" value="Genomic_DNA"/>
</dbReference>
<dbReference type="InterPro" id="IPR012347">
    <property type="entry name" value="Ferritin-like"/>
</dbReference>
<sequence length="216" mass="22057">MTPTRSLARRAALLLTAGTAALALTACGGESTPAGPSDNTGAASAPATAPADKHNEADVAFSQGMIPHHRQAVEMAGLAASRASSAEVKKLAEEIEKAQAPEIETMSGWLTAWGEDVPEGTDGAGHGGMDHGSGHGGAGMPGMMSDEQMTGLGKASGKEFDTAFLTMMVAHHEGAVEMAETERKQGLHGPSKDLAADVVSVQNAEIDRMEKLLGKG</sequence>
<evidence type="ECO:0000259" key="3">
    <source>
        <dbReference type="Pfam" id="PF03713"/>
    </source>
</evidence>
<dbReference type="PANTHER" id="PTHR36933:SF1">
    <property type="entry name" value="SLL0788 PROTEIN"/>
    <property type="match status" value="1"/>
</dbReference>
<accession>A0ABN3LNT1</accession>
<evidence type="ECO:0000256" key="2">
    <source>
        <dbReference type="SAM" id="SignalP"/>
    </source>
</evidence>
<dbReference type="PANTHER" id="PTHR36933">
    <property type="entry name" value="SLL0788 PROTEIN"/>
    <property type="match status" value="1"/>
</dbReference>
<dbReference type="PROSITE" id="PS51257">
    <property type="entry name" value="PROKAR_LIPOPROTEIN"/>
    <property type="match status" value="1"/>
</dbReference>
<reference evidence="4 5" key="1">
    <citation type="journal article" date="2019" name="Int. J. Syst. Evol. Microbiol.">
        <title>The Global Catalogue of Microorganisms (GCM) 10K type strain sequencing project: providing services to taxonomists for standard genome sequencing and annotation.</title>
        <authorList>
            <consortium name="The Broad Institute Genomics Platform"/>
            <consortium name="The Broad Institute Genome Sequencing Center for Infectious Disease"/>
            <person name="Wu L."/>
            <person name="Ma J."/>
        </authorList>
    </citation>
    <scope>NUCLEOTIDE SEQUENCE [LARGE SCALE GENOMIC DNA]</scope>
    <source>
        <strain evidence="4 5">JCM 6307</strain>
    </source>
</reference>
<feature type="signal peptide" evidence="2">
    <location>
        <begin position="1"/>
        <end position="28"/>
    </location>
</feature>